<sequence length="506" mass="58718">MKSVEIVSVHLHDYLYFKDVDIYFDKGLNVITGETGAGKSLMLDIFGILLGVTPGRVDNYSVEVVIDIPDDILEYEIFKGENVFSVKRNNSRTTFKINGRVYPKNVVSSILSNYITLHRQNSHMKFLEQNFLISILDEISNNKNLLNEYRKYYELYKELKDLLKSESLNKLYEKLEYLESVIKEIEEVNPTVEEEELLNEQYNVATKLQETVEKYNEILNESEVISEKLWNIKKIINDKYEESVNAALDIVETLKLDIQKELSEIEGYDIKEIEEKIWQYNQLKRKYGPTLEDVLLNYENYMKELNEVKKKIELLEDSKKKIEDCLKNMKKFSEKISLNRKKAAEKISEAFLKHCNDLNLNIEIQFNFSKIDYNYNGFDKVELLGRTVKNQPLKPLKVIASGGELSRLMLALELSVVSDGILIFDEVDAGISGETGNKLAEKLKEVSERYQVIVVTHLPQVAVRADKHFVVLKDQKSGLIKELDEEERSIEIKRMVGSDDVLKFID</sequence>
<keyword evidence="11" id="KW-1185">Reference proteome</keyword>
<evidence type="ECO:0000256" key="1">
    <source>
        <dbReference type="ARBA" id="ARBA00009441"/>
    </source>
</evidence>
<dbReference type="PANTHER" id="PTHR11059">
    <property type="entry name" value="DNA REPAIR PROTEIN RECN"/>
    <property type="match status" value="1"/>
</dbReference>
<reference evidence="10 11" key="1">
    <citation type="submission" date="2020-08" db="EMBL/GenBank/DDBJ databases">
        <title>Genomic Encyclopedia of Type Strains, Phase IV (KMG-IV): sequencing the most valuable type-strain genomes for metagenomic binning, comparative biology and taxonomic classification.</title>
        <authorList>
            <person name="Goeker M."/>
        </authorList>
    </citation>
    <scope>NUCLEOTIDE SEQUENCE [LARGE SCALE GENOMIC DNA]</scope>
    <source>
        <strain evidence="10 11">DSM 13481</strain>
    </source>
</reference>
<accession>A0A841GKN3</accession>
<comment type="caution">
    <text evidence="10">The sequence shown here is derived from an EMBL/GenBank/DDBJ whole genome shotgun (WGS) entry which is preliminary data.</text>
</comment>
<evidence type="ECO:0000313" key="10">
    <source>
        <dbReference type="EMBL" id="MBB6061654.1"/>
    </source>
</evidence>
<dbReference type="InterPro" id="IPR027417">
    <property type="entry name" value="P-loop_NTPase"/>
</dbReference>
<dbReference type="PIRSF" id="PIRSF003128">
    <property type="entry name" value="RecN"/>
    <property type="match status" value="1"/>
</dbReference>
<keyword evidence="5" id="KW-0067">ATP-binding</keyword>
<dbReference type="RefSeq" id="WP_184618432.1">
    <property type="nucleotide sequence ID" value="NZ_JACHEX010000001.1"/>
</dbReference>
<dbReference type="GO" id="GO:0006310">
    <property type="term" value="P:DNA recombination"/>
    <property type="evidence" value="ECO:0007669"/>
    <property type="project" value="InterPro"/>
</dbReference>
<dbReference type="GO" id="GO:0005524">
    <property type="term" value="F:ATP binding"/>
    <property type="evidence" value="ECO:0007669"/>
    <property type="project" value="UniProtKB-KW"/>
</dbReference>
<dbReference type="Proteomes" id="UP000555828">
    <property type="component" value="Unassembled WGS sequence"/>
</dbReference>
<organism evidence="10 11">
    <name type="scientific">Thermosipho japonicus</name>
    <dbReference type="NCBI Taxonomy" id="90323"/>
    <lineage>
        <taxon>Bacteria</taxon>
        <taxon>Thermotogati</taxon>
        <taxon>Thermotogota</taxon>
        <taxon>Thermotogae</taxon>
        <taxon>Thermotogales</taxon>
        <taxon>Fervidobacteriaceae</taxon>
        <taxon>Thermosipho</taxon>
    </lineage>
</organism>
<keyword evidence="6 8" id="KW-0234">DNA repair</keyword>
<keyword evidence="9" id="KW-0175">Coiled coil</keyword>
<dbReference type="Gene3D" id="3.40.50.300">
    <property type="entry name" value="P-loop containing nucleotide triphosphate hydrolases"/>
    <property type="match status" value="2"/>
</dbReference>
<dbReference type="GO" id="GO:0009432">
    <property type="term" value="P:SOS response"/>
    <property type="evidence" value="ECO:0007669"/>
    <property type="project" value="TreeGrafter"/>
</dbReference>
<dbReference type="CDD" id="cd03241">
    <property type="entry name" value="ABC_RecN"/>
    <property type="match status" value="1"/>
</dbReference>
<keyword evidence="3" id="KW-0547">Nucleotide-binding</keyword>
<gene>
    <name evidence="10" type="ORF">HNP65_000076</name>
</gene>
<evidence type="ECO:0000256" key="5">
    <source>
        <dbReference type="ARBA" id="ARBA00022840"/>
    </source>
</evidence>
<dbReference type="AlphaFoldDB" id="A0A841GKN3"/>
<evidence type="ECO:0000256" key="3">
    <source>
        <dbReference type="ARBA" id="ARBA00022741"/>
    </source>
</evidence>
<comment type="similarity">
    <text evidence="1 8">Belongs to the RecN family.</text>
</comment>
<feature type="coiled-coil region" evidence="9">
    <location>
        <begin position="142"/>
        <end position="188"/>
    </location>
</feature>
<protein>
    <recommendedName>
        <fullName evidence="2 8">DNA repair protein RecN</fullName>
    </recommendedName>
    <alternativeName>
        <fullName evidence="7 8">Recombination protein N</fullName>
    </alternativeName>
</protein>
<dbReference type="GO" id="GO:0006302">
    <property type="term" value="P:double-strand break repair"/>
    <property type="evidence" value="ECO:0007669"/>
    <property type="project" value="InterPro"/>
</dbReference>
<dbReference type="InterPro" id="IPR004604">
    <property type="entry name" value="DNA_recomb/repair_RecN"/>
</dbReference>
<evidence type="ECO:0000256" key="4">
    <source>
        <dbReference type="ARBA" id="ARBA00022763"/>
    </source>
</evidence>
<dbReference type="GO" id="GO:0016887">
    <property type="term" value="F:ATP hydrolysis activity"/>
    <property type="evidence" value="ECO:0007669"/>
    <property type="project" value="InterPro"/>
</dbReference>
<feature type="coiled-coil region" evidence="9">
    <location>
        <begin position="291"/>
        <end position="335"/>
    </location>
</feature>
<comment type="function">
    <text evidence="8">May be involved in recombinational repair of damaged DNA.</text>
</comment>
<evidence type="ECO:0000256" key="2">
    <source>
        <dbReference type="ARBA" id="ARBA00021315"/>
    </source>
</evidence>
<evidence type="ECO:0000256" key="9">
    <source>
        <dbReference type="SAM" id="Coils"/>
    </source>
</evidence>
<dbReference type="PANTHER" id="PTHR11059:SF0">
    <property type="entry name" value="DNA REPAIR PROTEIN RECN"/>
    <property type="match status" value="1"/>
</dbReference>
<evidence type="ECO:0000256" key="7">
    <source>
        <dbReference type="ARBA" id="ARBA00033408"/>
    </source>
</evidence>
<name>A0A841GKN3_9BACT</name>
<dbReference type="EMBL" id="JACHEX010000001">
    <property type="protein sequence ID" value="MBB6061654.1"/>
    <property type="molecule type" value="Genomic_DNA"/>
</dbReference>
<evidence type="ECO:0000313" key="11">
    <source>
        <dbReference type="Proteomes" id="UP000555828"/>
    </source>
</evidence>
<dbReference type="GO" id="GO:0043590">
    <property type="term" value="C:bacterial nucleoid"/>
    <property type="evidence" value="ECO:0007669"/>
    <property type="project" value="TreeGrafter"/>
</dbReference>
<evidence type="ECO:0000256" key="6">
    <source>
        <dbReference type="ARBA" id="ARBA00023204"/>
    </source>
</evidence>
<dbReference type="SUPFAM" id="SSF52540">
    <property type="entry name" value="P-loop containing nucleoside triphosphate hydrolases"/>
    <property type="match status" value="1"/>
</dbReference>
<proteinExistence type="inferred from homology"/>
<keyword evidence="4 8" id="KW-0227">DNA damage</keyword>
<evidence type="ECO:0000256" key="8">
    <source>
        <dbReference type="PIRNR" id="PIRNR003128"/>
    </source>
</evidence>